<dbReference type="PATRIC" id="fig|54915.3.peg.2383"/>
<dbReference type="InterPro" id="IPR019734">
    <property type="entry name" value="TPR_rpt"/>
</dbReference>
<gene>
    <name evidence="1" type="ORF">ADS79_16640</name>
</gene>
<dbReference type="SUPFAM" id="SSF48452">
    <property type="entry name" value="TPR-like"/>
    <property type="match status" value="1"/>
</dbReference>
<comment type="caution">
    <text evidence="1">The sequence shown here is derived from an EMBL/GenBank/DDBJ whole genome shotgun (WGS) entry which is preliminary data.</text>
</comment>
<sequence length="195" mass="22619">MDACLPTNNYGLIAFNLSMLGQVYRFMNDLDIAIYYIKQSLSYSEQYRISYTQMHSLWNLSEIYLAKNDLNKAGPLIHQTLEISRHCDEASKVFPYSSMVKLLRLPGEYTQSFEWGKDALSHANRFDIEPDIGWIYMELGRTYLEAGHAEEAHFHLRKAEEKLTRQLNPIIQRSIPFPLKILIPLPGSLITNSWT</sequence>
<dbReference type="EMBL" id="LGIQ01000009">
    <property type="protein sequence ID" value="KNB70542.1"/>
    <property type="molecule type" value="Genomic_DNA"/>
</dbReference>
<reference evidence="2" key="1">
    <citation type="submission" date="2015-07" db="EMBL/GenBank/DDBJ databases">
        <title>Genome sequencing project for genomic taxonomy and phylogenomics of Bacillus-like bacteria.</title>
        <authorList>
            <person name="Liu B."/>
            <person name="Wang J."/>
            <person name="Zhu Y."/>
            <person name="Liu G."/>
            <person name="Chen Q."/>
            <person name="Chen Z."/>
            <person name="Lan J."/>
            <person name="Che J."/>
            <person name="Ge C."/>
            <person name="Shi H."/>
            <person name="Pan Z."/>
            <person name="Liu X."/>
        </authorList>
    </citation>
    <scope>NUCLEOTIDE SEQUENCE [LARGE SCALE GENOMIC DNA]</scope>
    <source>
        <strain evidence="2">DSM 9887</strain>
    </source>
</reference>
<dbReference type="InterPro" id="IPR011990">
    <property type="entry name" value="TPR-like_helical_dom_sf"/>
</dbReference>
<organism evidence="1 2">
    <name type="scientific">Brevibacillus reuszeri</name>
    <dbReference type="NCBI Taxonomy" id="54915"/>
    <lineage>
        <taxon>Bacteria</taxon>
        <taxon>Bacillati</taxon>
        <taxon>Bacillota</taxon>
        <taxon>Bacilli</taxon>
        <taxon>Bacillales</taxon>
        <taxon>Paenibacillaceae</taxon>
        <taxon>Brevibacillus</taxon>
    </lineage>
</organism>
<accession>A0A0K9YPG3</accession>
<evidence type="ECO:0000313" key="1">
    <source>
        <dbReference type="EMBL" id="KNB70542.1"/>
    </source>
</evidence>
<dbReference type="AlphaFoldDB" id="A0A0K9YPG3"/>
<protein>
    <submittedName>
        <fullName evidence="1">Uncharacterized protein</fullName>
    </submittedName>
</protein>
<dbReference type="Proteomes" id="UP000036834">
    <property type="component" value="Unassembled WGS sequence"/>
</dbReference>
<dbReference type="Gene3D" id="1.25.40.10">
    <property type="entry name" value="Tetratricopeptide repeat domain"/>
    <property type="match status" value="1"/>
</dbReference>
<evidence type="ECO:0000313" key="2">
    <source>
        <dbReference type="Proteomes" id="UP000036834"/>
    </source>
</evidence>
<proteinExistence type="predicted"/>
<dbReference type="Pfam" id="PF13181">
    <property type="entry name" value="TPR_8"/>
    <property type="match status" value="1"/>
</dbReference>
<name>A0A0K9YPG3_9BACL</name>